<proteinExistence type="predicted"/>
<gene>
    <name evidence="1" type="ORF">ACBP88_06195</name>
</gene>
<dbReference type="GeneID" id="300072412"/>
<comment type="caution">
    <text evidence="1">The sequence shown here is derived from an EMBL/GenBank/DDBJ whole genome shotgun (WGS) entry which is preliminary data.</text>
</comment>
<dbReference type="RefSeq" id="WP_257469250.1">
    <property type="nucleotide sequence ID" value="NZ_JARXOV010000018.1"/>
</dbReference>
<accession>A0ABV4IBB9</accession>
<evidence type="ECO:0000313" key="1">
    <source>
        <dbReference type="EMBL" id="MEZ2739057.1"/>
    </source>
</evidence>
<dbReference type="Proteomes" id="UP001567350">
    <property type="component" value="Unassembled WGS sequence"/>
</dbReference>
<dbReference type="EMBL" id="JBGJLR010000004">
    <property type="protein sequence ID" value="MEZ2739057.1"/>
    <property type="molecule type" value="Genomic_DNA"/>
</dbReference>
<name>A0ABV4IBB9_9BURK</name>
<evidence type="ECO:0000313" key="2">
    <source>
        <dbReference type="Proteomes" id="UP001567350"/>
    </source>
</evidence>
<keyword evidence="2" id="KW-1185">Reference proteome</keyword>
<organism evidence="1 2">
    <name type="scientific">Comamonas jiangduensis</name>
    <dbReference type="NCBI Taxonomy" id="1194168"/>
    <lineage>
        <taxon>Bacteria</taxon>
        <taxon>Pseudomonadati</taxon>
        <taxon>Pseudomonadota</taxon>
        <taxon>Betaproteobacteria</taxon>
        <taxon>Burkholderiales</taxon>
        <taxon>Comamonadaceae</taxon>
        <taxon>Comamonas</taxon>
    </lineage>
</organism>
<sequence length="108" mass="12187">MLMFTTEFTQDQPCFTVALCDYPGLPDTERQRAEARYARTLARQLGGEPEVANALRTIEQLEDAPPEEITEEAKSIYQRWMKAARAAAEAGMQGLGGEEGCYFEVRRH</sequence>
<protein>
    <submittedName>
        <fullName evidence="1">Uncharacterized protein</fullName>
    </submittedName>
</protein>
<reference evidence="1 2" key="1">
    <citation type="submission" date="2024-08" db="EMBL/GenBank/DDBJ databases">
        <authorList>
            <person name="Feng Z."/>
            <person name="Ronholm J."/>
        </authorList>
    </citation>
    <scope>NUCLEOTIDE SEQUENCE [LARGE SCALE GENOMIC DNA]</scope>
    <source>
        <strain evidence="1 2">4-AB0-8</strain>
    </source>
</reference>